<evidence type="ECO:0000313" key="2">
    <source>
        <dbReference type="Proteomes" id="UP000077752"/>
    </source>
</evidence>
<organism evidence="1 2">
    <name type="scientific">Pseudomonas putida</name>
    <name type="common">Arthrobacter siderocapsulatus</name>
    <dbReference type="NCBI Taxonomy" id="303"/>
    <lineage>
        <taxon>Bacteria</taxon>
        <taxon>Pseudomonadati</taxon>
        <taxon>Pseudomonadota</taxon>
        <taxon>Gammaproteobacteria</taxon>
        <taxon>Pseudomonadales</taxon>
        <taxon>Pseudomonadaceae</taxon>
        <taxon>Pseudomonas</taxon>
    </lineage>
</organism>
<sequence length="340" mass="37596">MTADLDASLASWPDLAARHPCTGLLLGNGASRAVWRPFSYFSLFEIAQRVRNKPLGVSDQALFKSLGSELFEPVLSALNTTVRVNAALAIGSSAPLNRYYAIKEALIHAVRSVHIPWKLLPEATLATINSELRNYRSVFSGNYDLLCHWAMSHDPQGFQSLFDEDGHFDVSRTHGQGTRLHYLHGGLHLLRTENGGTRLRAATGSQLLDGFAINTPGDVPLFVNECTSEHKLRAIRSSDYLTWSYAALSNHAEGLCLFGHHLDRADRHLLHAIQQARPPHLAIAILPLSEAAIISQKQHFMRIFGETPDIALYFFDATSHPLGSADLNVPAPTAITRRRR</sequence>
<dbReference type="Proteomes" id="UP000077752">
    <property type="component" value="Unassembled WGS sequence"/>
</dbReference>
<accession>A0A177SM51</accession>
<dbReference type="InterPro" id="IPR032581">
    <property type="entry name" value="DUF4917"/>
</dbReference>
<reference evidence="1 2" key="1">
    <citation type="submission" date="2016-03" db="EMBL/GenBank/DDBJ databases">
        <title>Draft Genome Assembly of Pseudomonas putida strain CBF10-2.</title>
        <authorList>
            <person name="Iyer R.S."/>
            <person name="Damania A."/>
        </authorList>
    </citation>
    <scope>NUCLEOTIDE SEQUENCE [LARGE SCALE GENOMIC DNA]</scope>
    <source>
        <strain evidence="1 2">CBF10-2</strain>
    </source>
</reference>
<dbReference type="AlphaFoldDB" id="A0A177SM51"/>
<dbReference type="Pfam" id="PF16263">
    <property type="entry name" value="DUF4917"/>
    <property type="match status" value="1"/>
</dbReference>
<proteinExistence type="predicted"/>
<gene>
    <name evidence="1" type="ORF">AYO28_21500</name>
</gene>
<dbReference type="RefSeq" id="WP_064303420.1">
    <property type="nucleotide sequence ID" value="NZ_LUCV01000025.1"/>
</dbReference>
<name>A0A177SM51_PSEPU</name>
<comment type="caution">
    <text evidence="1">The sequence shown here is derived from an EMBL/GenBank/DDBJ whole genome shotgun (WGS) entry which is preliminary data.</text>
</comment>
<evidence type="ECO:0000313" key="1">
    <source>
        <dbReference type="EMBL" id="OAI91415.1"/>
    </source>
</evidence>
<protein>
    <recommendedName>
        <fullName evidence="3">DUF4917 family protein</fullName>
    </recommendedName>
</protein>
<dbReference type="EMBL" id="LUCV01000025">
    <property type="protein sequence ID" value="OAI91415.1"/>
    <property type="molecule type" value="Genomic_DNA"/>
</dbReference>
<evidence type="ECO:0008006" key="3">
    <source>
        <dbReference type="Google" id="ProtNLM"/>
    </source>
</evidence>